<dbReference type="InterPro" id="IPR037140">
    <property type="entry name" value="VHL_beta_dom_sf"/>
</dbReference>
<dbReference type="Gene3D" id="2.60.40.780">
    <property type="entry name" value="von Hippel-Lindau disease tumour suppressor, beta domain"/>
    <property type="match status" value="1"/>
</dbReference>
<dbReference type="OrthoDB" id="6132182at2759"/>
<dbReference type="InterPro" id="IPR036208">
    <property type="entry name" value="VHL_sf"/>
</dbReference>
<evidence type="ECO:0000313" key="3">
    <source>
        <dbReference type="Proteomes" id="UP000236333"/>
    </source>
</evidence>
<dbReference type="InterPro" id="IPR024053">
    <property type="entry name" value="VHL_beta_dom"/>
</dbReference>
<dbReference type="AlphaFoldDB" id="A0A2J8AC67"/>
<proteinExistence type="predicted"/>
<organism evidence="2 3">
    <name type="scientific">Tetrabaena socialis</name>
    <dbReference type="NCBI Taxonomy" id="47790"/>
    <lineage>
        <taxon>Eukaryota</taxon>
        <taxon>Viridiplantae</taxon>
        <taxon>Chlorophyta</taxon>
        <taxon>core chlorophytes</taxon>
        <taxon>Chlorophyceae</taxon>
        <taxon>CS clade</taxon>
        <taxon>Chlamydomonadales</taxon>
        <taxon>Tetrabaenaceae</taxon>
        <taxon>Tetrabaena</taxon>
    </lineage>
</organism>
<evidence type="ECO:0000259" key="1">
    <source>
        <dbReference type="Pfam" id="PF01847"/>
    </source>
</evidence>
<dbReference type="SUPFAM" id="SSF49468">
    <property type="entry name" value="VHL"/>
    <property type="match status" value="1"/>
</dbReference>
<comment type="caution">
    <text evidence="2">The sequence shown here is derived from an EMBL/GenBank/DDBJ whole genome shotgun (WGS) entry which is preliminary data.</text>
</comment>
<dbReference type="EMBL" id="PGGS01000066">
    <property type="protein sequence ID" value="PNH10111.1"/>
    <property type="molecule type" value="Genomic_DNA"/>
</dbReference>
<feature type="domain" description="von Hippel-Lindau disease tumour suppressor beta" evidence="1">
    <location>
        <begin position="18"/>
        <end position="52"/>
    </location>
</feature>
<protein>
    <recommendedName>
        <fullName evidence="1">von Hippel-Lindau disease tumour suppressor beta domain-containing protein</fullName>
    </recommendedName>
</protein>
<dbReference type="Pfam" id="PF01847">
    <property type="entry name" value="VHL"/>
    <property type="match status" value="1"/>
</dbReference>
<gene>
    <name evidence="2" type="ORF">TSOC_003194</name>
</gene>
<dbReference type="Proteomes" id="UP000236333">
    <property type="component" value="Unassembled WGS sequence"/>
</dbReference>
<reference evidence="2 3" key="1">
    <citation type="journal article" date="2017" name="Mol. Biol. Evol.">
        <title>The 4-celled Tetrabaena socialis nuclear genome reveals the essential components for genetic control of cell number at the origin of multicellularity in the volvocine lineage.</title>
        <authorList>
            <person name="Featherston J."/>
            <person name="Arakaki Y."/>
            <person name="Hanschen E.R."/>
            <person name="Ferris P.J."/>
            <person name="Michod R.E."/>
            <person name="Olson B.J.S.C."/>
            <person name="Nozaki H."/>
            <person name="Durand P.M."/>
        </authorList>
    </citation>
    <scope>NUCLEOTIDE SEQUENCE [LARGE SCALE GENOMIC DNA]</scope>
    <source>
        <strain evidence="2 3">NIES-571</strain>
    </source>
</reference>
<name>A0A2J8AC67_9CHLO</name>
<accession>A0A2J8AC67</accession>
<evidence type="ECO:0000313" key="2">
    <source>
        <dbReference type="EMBL" id="PNH10111.1"/>
    </source>
</evidence>
<keyword evidence="3" id="KW-1185">Reference proteome</keyword>
<sequence>MPEESVKACSSHTDVTEASVLRFKNKSAKRVKANWVGFDGEEKTYAEVDPGHASPQRVEFCGVLASTAVSASPAAAVAEQEAGCHRQMP</sequence>